<feature type="compositionally biased region" description="Basic and acidic residues" evidence="10">
    <location>
        <begin position="441"/>
        <end position="458"/>
    </location>
</feature>
<dbReference type="PROSITE" id="PS50072">
    <property type="entry name" value="CSA_PPIASE_2"/>
    <property type="match status" value="1"/>
</dbReference>
<feature type="compositionally biased region" description="Basic and acidic residues" evidence="10">
    <location>
        <begin position="314"/>
        <end position="342"/>
    </location>
</feature>
<dbReference type="CDD" id="cd01925">
    <property type="entry name" value="cyclophilin_CeCYP16-like"/>
    <property type="match status" value="1"/>
</dbReference>
<dbReference type="Proteomes" id="UP001234581">
    <property type="component" value="Unassembled WGS sequence"/>
</dbReference>
<feature type="region of interest" description="Disordered" evidence="10">
    <location>
        <begin position="391"/>
        <end position="534"/>
    </location>
</feature>
<dbReference type="InterPro" id="IPR044666">
    <property type="entry name" value="Cyclophilin_A-like"/>
</dbReference>
<dbReference type="PANTHER" id="PTHR45625">
    <property type="entry name" value="PEPTIDYL-PROLYL CIS-TRANS ISOMERASE-RELATED"/>
    <property type="match status" value="1"/>
</dbReference>
<evidence type="ECO:0000313" key="13">
    <source>
        <dbReference type="Proteomes" id="UP001234581"/>
    </source>
</evidence>
<feature type="domain" description="PPIase cyclophilin-type" evidence="11">
    <location>
        <begin position="18"/>
        <end position="168"/>
    </location>
</feature>
<dbReference type="Pfam" id="PF00160">
    <property type="entry name" value="Pro_isomerase"/>
    <property type="match status" value="1"/>
</dbReference>
<feature type="compositionally biased region" description="Acidic residues" evidence="10">
    <location>
        <begin position="424"/>
        <end position="434"/>
    </location>
</feature>
<evidence type="ECO:0000256" key="5">
    <source>
        <dbReference type="ARBA" id="ARBA00055615"/>
    </source>
</evidence>
<evidence type="ECO:0000256" key="7">
    <source>
        <dbReference type="ARBA" id="ARBA00071024"/>
    </source>
</evidence>
<feature type="compositionally biased region" description="Basic and acidic residues" evidence="10">
    <location>
        <begin position="244"/>
        <end position="279"/>
    </location>
</feature>
<feature type="region of interest" description="Disordered" evidence="10">
    <location>
        <begin position="194"/>
        <end position="375"/>
    </location>
</feature>
<organism evidence="12 13">
    <name type="scientific">Lichtheimia ornata</name>
    <dbReference type="NCBI Taxonomy" id="688661"/>
    <lineage>
        <taxon>Eukaryota</taxon>
        <taxon>Fungi</taxon>
        <taxon>Fungi incertae sedis</taxon>
        <taxon>Mucoromycota</taxon>
        <taxon>Mucoromycotina</taxon>
        <taxon>Mucoromycetes</taxon>
        <taxon>Mucorales</taxon>
        <taxon>Lichtheimiaceae</taxon>
        <taxon>Lichtheimia</taxon>
    </lineage>
</organism>
<evidence type="ECO:0000313" key="12">
    <source>
        <dbReference type="EMBL" id="KAJ8655112.1"/>
    </source>
</evidence>
<dbReference type="SUPFAM" id="SSF50891">
    <property type="entry name" value="Cyclophilin-like"/>
    <property type="match status" value="1"/>
</dbReference>
<dbReference type="GO" id="GO:0003755">
    <property type="term" value="F:peptidyl-prolyl cis-trans isomerase activity"/>
    <property type="evidence" value="ECO:0007669"/>
    <property type="project" value="UniProtKB-EC"/>
</dbReference>
<dbReference type="PANTHER" id="PTHR45625:SF6">
    <property type="entry name" value="SPLICEOSOME-ASSOCIATED PROTEIN CWC27 HOMOLOG"/>
    <property type="match status" value="1"/>
</dbReference>
<comment type="similarity">
    <text evidence="4">Belongs to the cyclophilin-type PPIase family. CWC27 subfamily.</text>
</comment>
<comment type="function">
    <text evidence="5">PPIases accelerate the folding of proteins. It catalyzes the cis-trans isomerization of proline imidic peptide bonds in oligopeptides. Involved in pre-mRNA splicing.</text>
</comment>
<reference evidence="12 13" key="1">
    <citation type="submission" date="2023-03" db="EMBL/GenBank/DDBJ databases">
        <title>Genome sequence of Lichtheimia ornata CBS 291.66.</title>
        <authorList>
            <person name="Mohabir J.T."/>
            <person name="Shea T.P."/>
            <person name="Kurbessoian T."/>
            <person name="Berby B."/>
            <person name="Fontaine J."/>
            <person name="Livny J."/>
            <person name="Gnirke A."/>
            <person name="Stajich J.E."/>
            <person name="Cuomo C.A."/>
        </authorList>
    </citation>
    <scope>NUCLEOTIDE SEQUENCE [LARGE SCALE GENOMIC DNA]</scope>
    <source>
        <strain evidence="12">CBS 291.66</strain>
    </source>
</reference>
<dbReference type="GO" id="GO:0071013">
    <property type="term" value="C:catalytic step 2 spliceosome"/>
    <property type="evidence" value="ECO:0007669"/>
    <property type="project" value="TreeGrafter"/>
</dbReference>
<keyword evidence="13" id="KW-1185">Reference proteome</keyword>
<evidence type="ECO:0000256" key="3">
    <source>
        <dbReference type="ARBA" id="ARBA00023242"/>
    </source>
</evidence>
<dbReference type="FunFam" id="2.40.100.10:FF:000007">
    <property type="entry name" value="Peptidyl-prolyl cis-trans isomerase CWC27 homolog"/>
    <property type="match status" value="1"/>
</dbReference>
<name>A0AAD7UYN2_9FUNG</name>
<comment type="caution">
    <text evidence="12">The sequence shown here is derived from an EMBL/GenBank/DDBJ whole genome shotgun (WGS) entry which is preliminary data.</text>
</comment>
<comment type="subcellular location">
    <subcellularLocation>
        <location evidence="2">Nucleus</location>
    </subcellularLocation>
</comment>
<sequence>MSSVYTLEPHTNGKVILHTTAGDIEIELWGKETPKTCRNFIQLCMEGYYDNTIFHRIVPGFIVQGGDPTGTGQGGESIYEDEDEFPNEYHSRLRFNRRGLVGMANTGEGTAGSQFFFTLDRADELDKTHTLFGRVVGDTVYNVIQMGEMEVDVNERPLYPPKVKTTEIVLNPFDDIVPRITEREKKLARAREMEKAAAEEQAKKKKKKEKKKLNLLSFGEEAAEMEPEEGPKKSKKKSAYDFLPEDKAVPVPKEEKVPVPKEEKDDKSTTTIQPEKRQPEQPISEEPPKKKHKEEKPIHQEEEQQPSKSEPLSEYEKLKQDIRKMERDRRDEIEGRWADRDTGKKKKLSLIEQQREKYARRGVAKVGGVKERKKKDVDDTFSKLLAFQKKLSTAEPETTSAKKPERPPCKLHLVPNCESCYDTTQDDAEEETDEGWMSHKLVFDKDRKGKDLMQRSETVDDYLVIDPRARKAEADQQEREKRKGKQNHLGEAFRSKRERDYDDDDRKRHSRDRDDRRRYDDRKRSRDDSYHRRR</sequence>
<dbReference type="InterPro" id="IPR002130">
    <property type="entry name" value="Cyclophilin-type_PPIase_dom"/>
</dbReference>
<evidence type="ECO:0000256" key="2">
    <source>
        <dbReference type="ARBA" id="ARBA00004123"/>
    </source>
</evidence>
<evidence type="ECO:0000256" key="1">
    <source>
        <dbReference type="ARBA" id="ARBA00000971"/>
    </source>
</evidence>
<dbReference type="GO" id="GO:0006457">
    <property type="term" value="P:protein folding"/>
    <property type="evidence" value="ECO:0007669"/>
    <property type="project" value="InterPro"/>
</dbReference>
<feature type="compositionally biased region" description="Basic and acidic residues" evidence="10">
    <location>
        <begin position="491"/>
        <end position="534"/>
    </location>
</feature>
<evidence type="ECO:0000259" key="11">
    <source>
        <dbReference type="PROSITE" id="PS50072"/>
    </source>
</evidence>
<dbReference type="GeneID" id="83216554"/>
<dbReference type="RefSeq" id="XP_058340025.1">
    <property type="nucleotide sequence ID" value="XM_058489144.1"/>
</dbReference>
<dbReference type="PROSITE" id="PS00170">
    <property type="entry name" value="CSA_PPIASE_1"/>
    <property type="match status" value="1"/>
</dbReference>
<evidence type="ECO:0000256" key="6">
    <source>
        <dbReference type="ARBA" id="ARBA00067721"/>
    </source>
</evidence>
<protein>
    <recommendedName>
        <fullName evidence="7">Peptidyl-prolyl isomerase CWC27</fullName>
    </recommendedName>
    <alternativeName>
        <fullName evidence="6">Peptidyl-prolyl isomerase cwc27</fullName>
    </alternativeName>
    <alternativeName>
        <fullName evidence="8 9">Rotamase CWC27</fullName>
    </alternativeName>
</protein>
<dbReference type="Gene3D" id="2.40.100.10">
    <property type="entry name" value="Cyclophilin-like"/>
    <property type="match status" value="1"/>
</dbReference>
<gene>
    <name evidence="12" type="ORF">O0I10_009147</name>
</gene>
<dbReference type="InterPro" id="IPR029000">
    <property type="entry name" value="Cyclophilin-like_dom_sf"/>
</dbReference>
<feature type="compositionally biased region" description="Basic and acidic residues" evidence="10">
    <location>
        <begin position="467"/>
        <end position="481"/>
    </location>
</feature>
<proteinExistence type="inferred from homology"/>
<evidence type="ECO:0000256" key="10">
    <source>
        <dbReference type="SAM" id="MobiDB-lite"/>
    </source>
</evidence>
<dbReference type="AlphaFoldDB" id="A0AAD7UYN2"/>
<evidence type="ECO:0000256" key="8">
    <source>
        <dbReference type="ARBA" id="ARBA00082698"/>
    </source>
</evidence>
<dbReference type="InterPro" id="IPR020892">
    <property type="entry name" value="Cyclophilin-type_PPIase_CS"/>
</dbReference>
<accession>A0AAD7UYN2</accession>
<evidence type="ECO:0000256" key="4">
    <source>
        <dbReference type="ARBA" id="ARBA00038509"/>
    </source>
</evidence>
<dbReference type="PRINTS" id="PR00153">
    <property type="entry name" value="CSAPPISMRASE"/>
</dbReference>
<feature type="compositionally biased region" description="Basic residues" evidence="10">
    <location>
        <begin position="203"/>
        <end position="213"/>
    </location>
</feature>
<evidence type="ECO:0000256" key="9">
    <source>
        <dbReference type="ARBA" id="ARBA00083804"/>
    </source>
</evidence>
<comment type="catalytic activity">
    <reaction evidence="1">
        <text>[protein]-peptidylproline (omega=180) = [protein]-peptidylproline (omega=0)</text>
        <dbReference type="Rhea" id="RHEA:16237"/>
        <dbReference type="Rhea" id="RHEA-COMP:10747"/>
        <dbReference type="Rhea" id="RHEA-COMP:10748"/>
        <dbReference type="ChEBI" id="CHEBI:83833"/>
        <dbReference type="ChEBI" id="CHEBI:83834"/>
        <dbReference type="EC" id="5.2.1.8"/>
    </reaction>
</comment>
<dbReference type="EMBL" id="JARTCD010000052">
    <property type="protein sequence ID" value="KAJ8655112.1"/>
    <property type="molecule type" value="Genomic_DNA"/>
</dbReference>
<keyword evidence="3" id="KW-0539">Nucleus</keyword>